<dbReference type="Proteomes" id="UP000053841">
    <property type="component" value="Unassembled WGS sequence"/>
</dbReference>
<dbReference type="AlphaFoldDB" id="W6XY83"/>
<sequence>MANMMAEMRDTATRCNTRPTFTITESAAYDHTNFPQRPAPNGHILIALEFLLTISIVNPSLSSSALARDVTDWGFWFFRLPVARSTEVGSRTLVHAGASGMETHGKYLNDCMIEEPSPLVTDAAGKEGQERIVTEILKEIEVIQLGASKSLRVV</sequence>
<evidence type="ECO:0000313" key="2">
    <source>
        <dbReference type="Proteomes" id="UP000053841"/>
    </source>
</evidence>
<dbReference type="KEGG" id="bze:COCCADRAFT_5887"/>
<proteinExistence type="predicted"/>
<protein>
    <submittedName>
        <fullName evidence="1">Uncharacterized protein</fullName>
    </submittedName>
</protein>
<accession>W6XY83</accession>
<name>W6XY83_COCC2</name>
<dbReference type="OrthoDB" id="542013at2759"/>
<organism evidence="1 2">
    <name type="scientific">Cochliobolus carbonum (strain 26-R-13)</name>
    <name type="common">Maize leaf spot fungus</name>
    <name type="synonym">Bipolaris zeicola</name>
    <dbReference type="NCBI Taxonomy" id="930089"/>
    <lineage>
        <taxon>Eukaryota</taxon>
        <taxon>Fungi</taxon>
        <taxon>Dikarya</taxon>
        <taxon>Ascomycota</taxon>
        <taxon>Pezizomycotina</taxon>
        <taxon>Dothideomycetes</taxon>
        <taxon>Pleosporomycetidae</taxon>
        <taxon>Pleosporales</taxon>
        <taxon>Pleosporineae</taxon>
        <taxon>Pleosporaceae</taxon>
        <taxon>Bipolaris</taxon>
    </lineage>
</organism>
<dbReference type="EMBL" id="KI964634">
    <property type="protein sequence ID" value="EUC32417.1"/>
    <property type="molecule type" value="Genomic_DNA"/>
</dbReference>
<evidence type="ECO:0000313" key="1">
    <source>
        <dbReference type="EMBL" id="EUC32417.1"/>
    </source>
</evidence>
<dbReference type="GeneID" id="19150234"/>
<dbReference type="RefSeq" id="XP_007713271.1">
    <property type="nucleotide sequence ID" value="XM_007715081.1"/>
</dbReference>
<keyword evidence="2" id="KW-1185">Reference proteome</keyword>
<reference evidence="1 2" key="1">
    <citation type="journal article" date="2013" name="PLoS Genet.">
        <title>Comparative genome structure, secondary metabolite, and effector coding capacity across Cochliobolus pathogens.</title>
        <authorList>
            <person name="Condon B.J."/>
            <person name="Leng Y."/>
            <person name="Wu D."/>
            <person name="Bushley K.E."/>
            <person name="Ohm R.A."/>
            <person name="Otillar R."/>
            <person name="Martin J."/>
            <person name="Schackwitz W."/>
            <person name="Grimwood J."/>
            <person name="MohdZainudin N."/>
            <person name="Xue C."/>
            <person name="Wang R."/>
            <person name="Manning V.A."/>
            <person name="Dhillon B."/>
            <person name="Tu Z.J."/>
            <person name="Steffenson B.J."/>
            <person name="Salamov A."/>
            <person name="Sun H."/>
            <person name="Lowry S."/>
            <person name="LaButti K."/>
            <person name="Han J."/>
            <person name="Copeland A."/>
            <person name="Lindquist E."/>
            <person name="Barry K."/>
            <person name="Schmutz J."/>
            <person name="Baker S.E."/>
            <person name="Ciuffetti L.M."/>
            <person name="Grigoriev I.V."/>
            <person name="Zhong S."/>
            <person name="Turgeon B.G."/>
        </authorList>
    </citation>
    <scope>NUCLEOTIDE SEQUENCE [LARGE SCALE GENOMIC DNA]</scope>
    <source>
        <strain evidence="1 2">26-R-13</strain>
    </source>
</reference>
<dbReference type="eggNOG" id="KOG1208">
    <property type="taxonomic scope" value="Eukaryota"/>
</dbReference>
<dbReference type="HOGENOM" id="CLU_111639_0_0_1"/>
<gene>
    <name evidence="1" type="ORF">COCCADRAFT_5887</name>
</gene>